<reference evidence="8 9" key="1">
    <citation type="submission" date="2020-04" db="EMBL/GenBank/DDBJ databases">
        <authorList>
            <person name="Yoon J."/>
        </authorList>
    </citation>
    <scope>NUCLEOTIDE SEQUENCE [LARGE SCALE GENOMIC DNA]</scope>
    <source>
        <strain evidence="8 9">KMU-166</strain>
    </source>
</reference>
<accession>A0ABX1GF46</accession>
<evidence type="ECO:0000256" key="2">
    <source>
        <dbReference type="ARBA" id="ARBA00022475"/>
    </source>
</evidence>
<evidence type="ECO:0000313" key="8">
    <source>
        <dbReference type="EMBL" id="NKI17824.1"/>
    </source>
</evidence>
<proteinExistence type="predicted"/>
<keyword evidence="5 6" id="KW-0472">Membrane</keyword>
<dbReference type="EMBL" id="JAAWWK010000003">
    <property type="protein sequence ID" value="NKI17824.1"/>
    <property type="molecule type" value="Genomic_DNA"/>
</dbReference>
<feature type="domain" description="RDD" evidence="7">
    <location>
        <begin position="8"/>
        <end position="148"/>
    </location>
</feature>
<protein>
    <submittedName>
        <fullName evidence="8">RDD family protein</fullName>
    </submittedName>
</protein>
<evidence type="ECO:0000313" key="9">
    <source>
        <dbReference type="Proteomes" id="UP000765845"/>
    </source>
</evidence>
<dbReference type="PANTHER" id="PTHR36115:SF10">
    <property type="entry name" value="RDD DOMAIN-CONTAINING PROTEIN"/>
    <property type="match status" value="1"/>
</dbReference>
<comment type="caution">
    <text evidence="8">The sequence shown here is derived from an EMBL/GenBank/DDBJ whole genome shotgun (WGS) entry which is preliminary data.</text>
</comment>
<feature type="transmembrane region" description="Helical" evidence="6">
    <location>
        <begin position="116"/>
        <end position="135"/>
    </location>
</feature>
<dbReference type="PANTHER" id="PTHR36115">
    <property type="entry name" value="PROLINE-RICH ANTIGEN HOMOLOG-RELATED"/>
    <property type="match status" value="1"/>
</dbReference>
<keyword evidence="2" id="KW-1003">Cell membrane</keyword>
<dbReference type="Pfam" id="PF06271">
    <property type="entry name" value="RDD"/>
    <property type="match status" value="1"/>
</dbReference>
<name>A0ABX1GF46_9GAMM</name>
<organism evidence="8 9">
    <name type="scientific">Spongiibacter thalassae</name>
    <dbReference type="NCBI Taxonomy" id="2721624"/>
    <lineage>
        <taxon>Bacteria</taxon>
        <taxon>Pseudomonadati</taxon>
        <taxon>Pseudomonadota</taxon>
        <taxon>Gammaproteobacteria</taxon>
        <taxon>Cellvibrionales</taxon>
        <taxon>Spongiibacteraceae</taxon>
        <taxon>Spongiibacter</taxon>
    </lineage>
</organism>
<evidence type="ECO:0000256" key="4">
    <source>
        <dbReference type="ARBA" id="ARBA00022989"/>
    </source>
</evidence>
<dbReference type="InterPro" id="IPR051791">
    <property type="entry name" value="Pra-immunoreactive"/>
</dbReference>
<feature type="transmembrane region" description="Helical" evidence="6">
    <location>
        <begin position="12"/>
        <end position="39"/>
    </location>
</feature>
<dbReference type="InterPro" id="IPR010432">
    <property type="entry name" value="RDD"/>
</dbReference>
<keyword evidence="4 6" id="KW-1133">Transmembrane helix</keyword>
<dbReference type="RefSeq" id="WP_168450362.1">
    <property type="nucleotide sequence ID" value="NZ_JAAWWK010000003.1"/>
</dbReference>
<evidence type="ECO:0000256" key="6">
    <source>
        <dbReference type="SAM" id="Phobius"/>
    </source>
</evidence>
<evidence type="ECO:0000256" key="3">
    <source>
        <dbReference type="ARBA" id="ARBA00022692"/>
    </source>
</evidence>
<comment type="subcellular location">
    <subcellularLocation>
        <location evidence="1">Cell membrane</location>
        <topology evidence="1">Multi-pass membrane protein</topology>
    </subcellularLocation>
</comment>
<keyword evidence="3 6" id="KW-0812">Transmembrane</keyword>
<evidence type="ECO:0000256" key="5">
    <source>
        <dbReference type="ARBA" id="ARBA00023136"/>
    </source>
</evidence>
<dbReference type="Proteomes" id="UP000765845">
    <property type="component" value="Unassembled WGS sequence"/>
</dbReference>
<gene>
    <name evidence="8" type="ORF">HCU74_10355</name>
</gene>
<keyword evidence="9" id="KW-1185">Reference proteome</keyword>
<evidence type="ECO:0000259" key="7">
    <source>
        <dbReference type="Pfam" id="PF06271"/>
    </source>
</evidence>
<sequence length="160" mass="17923">MRTTEPTYASPWRRLAAIVYDGCLLFGVLFVASLIPALLMNTANLGQSPATDSVVHELNTPLHGAFYQAYLVALTVGFFGFFWRKNGQTLGMQAWRLKLETVDGGRISWPRCAARVVAAFVSLGLCGLGFFWIWIDKDRLSWHDRLCGTRLRVLPKAEKS</sequence>
<feature type="transmembrane region" description="Helical" evidence="6">
    <location>
        <begin position="65"/>
        <end position="83"/>
    </location>
</feature>
<evidence type="ECO:0000256" key="1">
    <source>
        <dbReference type="ARBA" id="ARBA00004651"/>
    </source>
</evidence>